<proteinExistence type="predicted"/>
<dbReference type="EMBL" id="JAEDAL010000009">
    <property type="protein sequence ID" value="MBH9554134.1"/>
    <property type="molecule type" value="Genomic_DNA"/>
</dbReference>
<dbReference type="Pfam" id="PF02518">
    <property type="entry name" value="HATPase_c"/>
    <property type="match status" value="1"/>
</dbReference>
<feature type="domain" description="Histidine kinase" evidence="9">
    <location>
        <begin position="182"/>
        <end position="396"/>
    </location>
</feature>
<evidence type="ECO:0000256" key="7">
    <source>
        <dbReference type="ARBA" id="ARBA00023012"/>
    </source>
</evidence>
<evidence type="ECO:0000256" key="2">
    <source>
        <dbReference type="ARBA" id="ARBA00012438"/>
    </source>
</evidence>
<keyword evidence="8" id="KW-0732">Signal</keyword>
<dbReference type="InterPro" id="IPR004358">
    <property type="entry name" value="Sig_transdc_His_kin-like_C"/>
</dbReference>
<dbReference type="Proteomes" id="UP000620139">
    <property type="component" value="Unassembled WGS sequence"/>
</dbReference>
<dbReference type="PANTHER" id="PTHR43065">
    <property type="entry name" value="SENSOR HISTIDINE KINASE"/>
    <property type="match status" value="1"/>
</dbReference>
<dbReference type="GO" id="GO:0004673">
    <property type="term" value="F:protein histidine kinase activity"/>
    <property type="evidence" value="ECO:0007669"/>
    <property type="project" value="UniProtKB-EC"/>
</dbReference>
<feature type="chain" id="PRO_5036981572" description="histidine kinase" evidence="8">
    <location>
        <begin position="23"/>
        <end position="396"/>
    </location>
</feature>
<name>A0A931NEW7_9BURK</name>
<evidence type="ECO:0000256" key="3">
    <source>
        <dbReference type="ARBA" id="ARBA00022679"/>
    </source>
</evidence>
<dbReference type="PROSITE" id="PS50109">
    <property type="entry name" value="HIS_KIN"/>
    <property type="match status" value="1"/>
</dbReference>
<evidence type="ECO:0000313" key="10">
    <source>
        <dbReference type="EMBL" id="MBH9554134.1"/>
    </source>
</evidence>
<organism evidence="10 11">
    <name type="scientific">Inhella gelatinilytica</name>
    <dbReference type="NCBI Taxonomy" id="2795030"/>
    <lineage>
        <taxon>Bacteria</taxon>
        <taxon>Pseudomonadati</taxon>
        <taxon>Pseudomonadota</taxon>
        <taxon>Betaproteobacteria</taxon>
        <taxon>Burkholderiales</taxon>
        <taxon>Sphaerotilaceae</taxon>
        <taxon>Inhella</taxon>
    </lineage>
</organism>
<evidence type="ECO:0000313" key="11">
    <source>
        <dbReference type="Proteomes" id="UP000620139"/>
    </source>
</evidence>
<dbReference type="PRINTS" id="PR00344">
    <property type="entry name" value="BCTRLSENSOR"/>
</dbReference>
<dbReference type="EC" id="2.7.13.3" evidence="2"/>
<dbReference type="SUPFAM" id="SSF55874">
    <property type="entry name" value="ATPase domain of HSP90 chaperone/DNA topoisomerase II/histidine kinase"/>
    <property type="match status" value="1"/>
</dbReference>
<dbReference type="PANTHER" id="PTHR43065:SF46">
    <property type="entry name" value="C4-DICARBOXYLATE TRANSPORT SENSOR PROTEIN DCTB"/>
    <property type="match status" value="1"/>
</dbReference>
<dbReference type="InterPro" id="IPR005467">
    <property type="entry name" value="His_kinase_dom"/>
</dbReference>
<dbReference type="Gene3D" id="3.30.565.10">
    <property type="entry name" value="Histidine kinase-like ATPase, C-terminal domain"/>
    <property type="match status" value="1"/>
</dbReference>
<accession>A0A931NEW7</accession>
<keyword evidence="5" id="KW-0418">Kinase</keyword>
<comment type="catalytic activity">
    <reaction evidence="1">
        <text>ATP + protein L-histidine = ADP + protein N-phospho-L-histidine.</text>
        <dbReference type="EC" id="2.7.13.3"/>
    </reaction>
</comment>
<comment type="caution">
    <text evidence="10">The sequence shown here is derived from an EMBL/GenBank/DDBJ whole genome shotgun (WGS) entry which is preliminary data.</text>
</comment>
<keyword evidence="3" id="KW-0808">Transferase</keyword>
<evidence type="ECO:0000256" key="4">
    <source>
        <dbReference type="ARBA" id="ARBA00022741"/>
    </source>
</evidence>
<keyword evidence="4" id="KW-0547">Nucleotide-binding</keyword>
<evidence type="ECO:0000256" key="6">
    <source>
        <dbReference type="ARBA" id="ARBA00022840"/>
    </source>
</evidence>
<keyword evidence="7" id="KW-0902">Two-component regulatory system</keyword>
<feature type="signal peptide" evidence="8">
    <location>
        <begin position="1"/>
        <end position="22"/>
    </location>
</feature>
<dbReference type="InterPro" id="IPR003594">
    <property type="entry name" value="HATPase_dom"/>
</dbReference>
<sequence>MAFDGRTWVAAALLMAAGAACAQPSARWQVAGVALALGGMAALLARRPQTPPVPIQAAEPATGGQEPTALLRLQVLLEHLPAATWMWEGGGRLQALSARARRLMAPGGVRDAQALQALLVERARAGQGGQIQLDTERGGERWGLALQALSLAGQEQVLIVLLPLENELEAERQDAWRSLVQVLTHEIMNSLTPIASLSQSALGLLEEAEAGQVDAGPDLRLALDTVAQRAAGLQRFVLDYRRLSQVPPPQLEPVDVEALLRRLEVAVAPAWVARGGAVLFTLHQGGLRLQADPAQLEQALLNLIRNAEVATRDCAQPKLWVEAKLSRGGRLRLTVRDNGPGVPAGLEQQIFLPFFSAAPGGSGIGLTLTRQLVHGMGGRLRHVRPLEGGAAFVLSF</sequence>
<dbReference type="GO" id="GO:0005524">
    <property type="term" value="F:ATP binding"/>
    <property type="evidence" value="ECO:0007669"/>
    <property type="project" value="UniProtKB-KW"/>
</dbReference>
<dbReference type="SMART" id="SM00387">
    <property type="entry name" value="HATPase_c"/>
    <property type="match status" value="1"/>
</dbReference>
<evidence type="ECO:0000256" key="1">
    <source>
        <dbReference type="ARBA" id="ARBA00000085"/>
    </source>
</evidence>
<gene>
    <name evidence="10" type="ORF">I7X43_14915</name>
</gene>
<evidence type="ECO:0000259" key="9">
    <source>
        <dbReference type="PROSITE" id="PS50109"/>
    </source>
</evidence>
<dbReference type="AlphaFoldDB" id="A0A931NEW7"/>
<keyword evidence="6 10" id="KW-0067">ATP-binding</keyword>
<dbReference type="GO" id="GO:0000160">
    <property type="term" value="P:phosphorelay signal transduction system"/>
    <property type="evidence" value="ECO:0007669"/>
    <property type="project" value="UniProtKB-KW"/>
</dbReference>
<dbReference type="PROSITE" id="PS51257">
    <property type="entry name" value="PROKAR_LIPOPROTEIN"/>
    <property type="match status" value="1"/>
</dbReference>
<dbReference type="RefSeq" id="WP_198101748.1">
    <property type="nucleotide sequence ID" value="NZ_JAEDAL010000009.1"/>
</dbReference>
<dbReference type="InterPro" id="IPR036890">
    <property type="entry name" value="HATPase_C_sf"/>
</dbReference>
<reference evidence="10" key="1">
    <citation type="submission" date="2020-12" db="EMBL/GenBank/DDBJ databases">
        <title>The genome sequence of Inhella sp. 4Y17.</title>
        <authorList>
            <person name="Liu Y."/>
        </authorList>
    </citation>
    <scope>NUCLEOTIDE SEQUENCE</scope>
    <source>
        <strain evidence="10">4Y10</strain>
    </source>
</reference>
<protein>
    <recommendedName>
        <fullName evidence="2">histidine kinase</fullName>
        <ecNumber evidence="2">2.7.13.3</ecNumber>
    </recommendedName>
</protein>
<evidence type="ECO:0000256" key="8">
    <source>
        <dbReference type="SAM" id="SignalP"/>
    </source>
</evidence>
<keyword evidence="11" id="KW-1185">Reference proteome</keyword>
<evidence type="ECO:0000256" key="5">
    <source>
        <dbReference type="ARBA" id="ARBA00022777"/>
    </source>
</evidence>